<comment type="similarity">
    <text evidence="1 3">Belongs to the UreD family.</text>
</comment>
<comment type="subcellular location">
    <subcellularLocation>
        <location evidence="3">Cytoplasm</location>
    </subcellularLocation>
</comment>
<reference evidence="4" key="1">
    <citation type="submission" date="2022-05" db="EMBL/GenBank/DDBJ databases">
        <title>Novel bacterial taxa in a minimal lignocellulolytic consortium and its capacity to transform plastics disclosed by genome-resolved metagenomics.</title>
        <authorList>
            <person name="Rodriguez C.A.D."/>
            <person name="Diaz-Garcia L."/>
            <person name="Herrera K."/>
            <person name="Tarazona N.A."/>
            <person name="Sproer C."/>
            <person name="Overmann J."/>
            <person name="Jimenez D.J."/>
        </authorList>
    </citation>
    <scope>NUCLEOTIDE SEQUENCE</scope>
    <source>
        <strain evidence="4">MAG5</strain>
    </source>
</reference>
<evidence type="ECO:0000256" key="2">
    <source>
        <dbReference type="ARBA" id="ARBA00023186"/>
    </source>
</evidence>
<evidence type="ECO:0000256" key="3">
    <source>
        <dbReference type="HAMAP-Rule" id="MF_01384"/>
    </source>
</evidence>
<dbReference type="GO" id="GO:0016151">
    <property type="term" value="F:nickel cation binding"/>
    <property type="evidence" value="ECO:0007669"/>
    <property type="project" value="UniProtKB-UniRule"/>
</dbReference>
<dbReference type="HAMAP" id="MF_01384">
    <property type="entry name" value="UreD"/>
    <property type="match status" value="1"/>
</dbReference>
<name>A0A9J6ZJW1_9BACL</name>
<keyword evidence="2 3" id="KW-0143">Chaperone</keyword>
<keyword evidence="3" id="KW-0963">Cytoplasm</keyword>
<dbReference type="Proteomes" id="UP001056756">
    <property type="component" value="Chromosome"/>
</dbReference>
<evidence type="ECO:0000313" key="5">
    <source>
        <dbReference type="Proteomes" id="UP001056756"/>
    </source>
</evidence>
<dbReference type="Pfam" id="PF01774">
    <property type="entry name" value="UreD"/>
    <property type="match status" value="1"/>
</dbReference>
<dbReference type="PANTHER" id="PTHR33643:SF1">
    <property type="entry name" value="UREASE ACCESSORY PROTEIN D"/>
    <property type="match status" value="1"/>
</dbReference>
<gene>
    <name evidence="3" type="primary">ureD</name>
    <name evidence="4" type="ORF">NAG76_09165</name>
</gene>
<sequence>MDRYHESPLKITKTFGEPATNGLILIMMDVSPGLMDGDHYNVTIDLEEHSHLIVTNQSFTKVHPALGDGAKTDYQFNIGENAILEYMPEPTIPYKDSILHASTTFHLEAGASLLYCEITTPGRTHRDEIFQYKHYSAMTEVNRNGSRIAYDHYQLIPAIHRHQEVGALEHYTHQAVFWIFSPQANDGLLQLIRELFPSFADSRILAGASLAREKGIIVRMLGLSVWELQRACNQIWDMCRKVLWSYPPCQLRK</sequence>
<keyword evidence="3" id="KW-0996">Nickel insertion</keyword>
<dbReference type="PANTHER" id="PTHR33643">
    <property type="entry name" value="UREASE ACCESSORY PROTEIN D"/>
    <property type="match status" value="1"/>
</dbReference>
<dbReference type="KEGG" id="plig:NAG76_09165"/>
<dbReference type="GO" id="GO:0005737">
    <property type="term" value="C:cytoplasm"/>
    <property type="evidence" value="ECO:0007669"/>
    <property type="project" value="UniProtKB-SubCell"/>
</dbReference>
<organism evidence="4 5">
    <name type="scientific">Candidatus Pristimantibacillus lignocellulolyticus</name>
    <dbReference type="NCBI Taxonomy" id="2994561"/>
    <lineage>
        <taxon>Bacteria</taxon>
        <taxon>Bacillati</taxon>
        <taxon>Bacillota</taxon>
        <taxon>Bacilli</taxon>
        <taxon>Bacillales</taxon>
        <taxon>Paenibacillaceae</taxon>
        <taxon>Candidatus Pristimantibacillus</taxon>
    </lineage>
</organism>
<evidence type="ECO:0000313" key="4">
    <source>
        <dbReference type="EMBL" id="URN96364.1"/>
    </source>
</evidence>
<comment type="subunit">
    <text evidence="3">UreD, UreF and UreG form a complex that acts as a GTP-hydrolysis-dependent molecular chaperone, activating the urease apoprotein by helping to assemble the nickel containing metallocenter of UreC. The UreE protein probably delivers the nickel.</text>
</comment>
<dbReference type="AlphaFoldDB" id="A0A9J6ZJW1"/>
<comment type="function">
    <text evidence="3">Required for maturation of urease via the functional incorporation of the urease nickel metallocenter.</text>
</comment>
<evidence type="ECO:0000256" key="1">
    <source>
        <dbReference type="ARBA" id="ARBA00007177"/>
    </source>
</evidence>
<proteinExistence type="inferred from homology"/>
<dbReference type="EMBL" id="CP097899">
    <property type="protein sequence ID" value="URN96364.1"/>
    <property type="molecule type" value="Genomic_DNA"/>
</dbReference>
<protein>
    <recommendedName>
        <fullName evidence="3">Urease accessory protein UreD</fullName>
    </recommendedName>
</protein>
<accession>A0A9J6ZJW1</accession>
<dbReference type="InterPro" id="IPR002669">
    <property type="entry name" value="UreD"/>
</dbReference>